<keyword evidence="1" id="KW-0472">Membrane</keyword>
<evidence type="ECO:0000313" key="2">
    <source>
        <dbReference type="EMBL" id="VDD74577.1"/>
    </source>
</evidence>
<dbReference type="AlphaFoldDB" id="A0A0R3U2B0"/>
<accession>A0A0R3U2B0</accession>
<evidence type="ECO:0000256" key="1">
    <source>
        <dbReference type="SAM" id="Phobius"/>
    </source>
</evidence>
<dbReference type="SUPFAM" id="SSF48726">
    <property type="entry name" value="Immunoglobulin"/>
    <property type="match status" value="1"/>
</dbReference>
<gene>
    <name evidence="2" type="ORF">MCOS_LOCUS580</name>
</gene>
<evidence type="ECO:0000313" key="3">
    <source>
        <dbReference type="Proteomes" id="UP000267029"/>
    </source>
</evidence>
<protein>
    <submittedName>
        <fullName evidence="4">Ig-like domain-containing protein</fullName>
    </submittedName>
</protein>
<dbReference type="CDD" id="cd00096">
    <property type="entry name" value="Ig"/>
    <property type="match status" value="1"/>
</dbReference>
<reference evidence="4" key="2">
    <citation type="submission" date="2019-11" db="UniProtKB">
        <authorList>
            <consortium name="WormBaseParasite"/>
        </authorList>
    </citation>
    <scope>IDENTIFICATION</scope>
</reference>
<proteinExistence type="predicted"/>
<organism evidence="2 3">
    <name type="scientific">Mesocestoides corti</name>
    <name type="common">Flatworm</name>
    <dbReference type="NCBI Taxonomy" id="53468"/>
    <lineage>
        <taxon>Eukaryota</taxon>
        <taxon>Metazoa</taxon>
        <taxon>Spiralia</taxon>
        <taxon>Lophotrochozoa</taxon>
        <taxon>Platyhelminthes</taxon>
        <taxon>Cestoda</taxon>
        <taxon>Eucestoda</taxon>
        <taxon>Cyclophyllidea</taxon>
        <taxon>Mesocestoididae</taxon>
        <taxon>Mesocestoides</taxon>
    </lineage>
</organism>
<keyword evidence="1" id="KW-0812">Transmembrane</keyword>
<feature type="transmembrane region" description="Helical" evidence="1">
    <location>
        <begin position="72"/>
        <end position="93"/>
    </location>
</feature>
<keyword evidence="1" id="KW-1133">Transmembrane helix</keyword>
<dbReference type="Proteomes" id="UP000267029">
    <property type="component" value="Unassembled WGS sequence"/>
</dbReference>
<dbReference type="EMBL" id="UXSR01000053">
    <property type="protein sequence ID" value="VDD74577.1"/>
    <property type="molecule type" value="Genomic_DNA"/>
</dbReference>
<keyword evidence="3" id="KW-1185">Reference proteome</keyword>
<reference evidence="2 3" key="1">
    <citation type="submission" date="2018-10" db="EMBL/GenBank/DDBJ databases">
        <authorList>
            <consortium name="Pathogen Informatics"/>
        </authorList>
    </citation>
    <scope>NUCLEOTIDE SEQUENCE [LARGE SCALE GENOMIC DNA]</scope>
</reference>
<name>A0A0R3U2B0_MESCO</name>
<evidence type="ECO:0000313" key="4">
    <source>
        <dbReference type="WBParaSite" id="MCU_003238-RA"/>
    </source>
</evidence>
<sequence>MTFMIPTFLDERIFVTPTCSLRFRRVRKADEGVYSCYKRDLRFPSQWQSHAFVSFRLKIEEPSMKFPVASEILLGLLILTTWACLLILLWLVLSIWSLEVNKTAIIQAGERKRRKEKLAAFLAESQANDSHSFSRHSRIHNPKYLLLINIR</sequence>
<dbReference type="InterPro" id="IPR036179">
    <property type="entry name" value="Ig-like_dom_sf"/>
</dbReference>
<dbReference type="WBParaSite" id="MCU_003238-RA">
    <property type="protein sequence ID" value="MCU_003238-RA"/>
    <property type="gene ID" value="MCU_003238"/>
</dbReference>